<dbReference type="PANTHER" id="PTHR30603">
    <property type="entry name" value="RNA POLYMERASE SIGMA FACTOR RPO"/>
    <property type="match status" value="1"/>
</dbReference>
<feature type="domain" description="RNA polymerase sigma-70 region 1.2" evidence="5">
    <location>
        <begin position="17"/>
        <end position="46"/>
    </location>
</feature>
<dbReference type="PRINTS" id="PR00046">
    <property type="entry name" value="SIGMA70FCT"/>
</dbReference>
<dbReference type="InterPro" id="IPR007630">
    <property type="entry name" value="RNA_pol_sigma70_r4"/>
</dbReference>
<keyword evidence="10" id="KW-1185">Reference proteome</keyword>
<keyword evidence="4" id="KW-0804">Transcription</keyword>
<reference evidence="9 10" key="1">
    <citation type="submission" date="2020-09" db="EMBL/GenBank/DDBJ databases">
        <title>Bacillus nautilus sp. nov., Chryseoglobus crepusculi sp. nov, and Psychrobacter noctis sp. nov., isolated from deep-sea sponges from the equatorial Atlantic.</title>
        <authorList>
            <person name="Stennett H.L."/>
            <person name="Williams S.E."/>
        </authorList>
    </citation>
    <scope>NUCLEOTIDE SEQUENCE [LARGE SCALE GENOMIC DNA]</scope>
    <source>
        <strain evidence="9 10">28M-24</strain>
    </source>
</reference>
<dbReference type="EMBL" id="JACXXH010000009">
    <property type="protein sequence ID" value="MBD3864585.1"/>
    <property type="molecule type" value="Genomic_DNA"/>
</dbReference>
<dbReference type="InterPro" id="IPR036388">
    <property type="entry name" value="WH-like_DNA-bd_sf"/>
</dbReference>
<accession>A0ABR8M1F0</accession>
<dbReference type="InterPro" id="IPR007627">
    <property type="entry name" value="RNA_pol_sigma70_r2"/>
</dbReference>
<dbReference type="InterPro" id="IPR007624">
    <property type="entry name" value="RNA_pol_sigma70_r3"/>
</dbReference>
<dbReference type="InterPro" id="IPR013325">
    <property type="entry name" value="RNA_pol_sigma_r2"/>
</dbReference>
<keyword evidence="2" id="KW-0731">Sigma factor</keyword>
<dbReference type="SUPFAM" id="SSF88659">
    <property type="entry name" value="Sigma3 and sigma4 domains of RNA polymerase sigma factors"/>
    <property type="match status" value="2"/>
</dbReference>
<feature type="domain" description="RNA polymerase sigma-70 region 4" evidence="8">
    <location>
        <begin position="222"/>
        <end position="275"/>
    </location>
</feature>
<comment type="caution">
    <text evidence="9">The sequence shown here is derived from an EMBL/GenBank/DDBJ whole genome shotgun (WGS) entry which is preliminary data.</text>
</comment>
<keyword evidence="3" id="KW-0238">DNA-binding</keyword>
<dbReference type="NCBIfam" id="TIGR02937">
    <property type="entry name" value="sigma70-ECF"/>
    <property type="match status" value="1"/>
</dbReference>
<gene>
    <name evidence="9" type="ORF">IEG06_14095</name>
</gene>
<dbReference type="Proteomes" id="UP000627521">
    <property type="component" value="Unassembled WGS sequence"/>
</dbReference>
<evidence type="ECO:0000259" key="7">
    <source>
        <dbReference type="Pfam" id="PF04542"/>
    </source>
</evidence>
<dbReference type="Gene3D" id="1.10.601.10">
    <property type="entry name" value="RNA Polymerase Primary Sigma Factor"/>
    <property type="match status" value="1"/>
</dbReference>
<evidence type="ECO:0000313" key="9">
    <source>
        <dbReference type="EMBL" id="MBD3864585.1"/>
    </source>
</evidence>
<sequence>MRQLKITKQVTNRESKSLDKYLQDISKLPMITAEEEVELAQKIREGCQKSLDLLTTANLRFVVSVAKQYQNQGLTLPDLINEGNAGLVKAAKRFDETRGFKFISYAVWWIRQAILSALAEQSRIVRLPLNKIGSINKIRKVTSHLEQVNQRPPSASEIAKELDLTISDVKQSMKISSRHVSMDAPLKEGEDYSLYDLVSSNDSPNPDTNLMRESLNTEIDRALETLTPRESDVIRLNFGLSDQPAMTLDEIGRTFDLTRERVRQIREKGIRRLRQTSKSKILKTYLG</sequence>
<evidence type="ECO:0000313" key="10">
    <source>
        <dbReference type="Proteomes" id="UP000627521"/>
    </source>
</evidence>
<dbReference type="Pfam" id="PF04539">
    <property type="entry name" value="Sigma70_r3"/>
    <property type="match status" value="1"/>
</dbReference>
<feature type="domain" description="RNA polymerase sigma-70 region 2" evidence="7">
    <location>
        <begin position="56"/>
        <end position="123"/>
    </location>
</feature>
<evidence type="ECO:0000256" key="3">
    <source>
        <dbReference type="ARBA" id="ARBA00023125"/>
    </source>
</evidence>
<proteinExistence type="predicted"/>
<dbReference type="InterPro" id="IPR000943">
    <property type="entry name" value="RNA_pol_sigma70"/>
</dbReference>
<feature type="domain" description="RNA polymerase sigma-70 region 3" evidence="6">
    <location>
        <begin position="135"/>
        <end position="207"/>
    </location>
</feature>
<dbReference type="PANTHER" id="PTHR30603:SF47">
    <property type="entry name" value="RNA POLYMERASE SIGMA FACTOR SIGD, CHLOROPLASTIC"/>
    <property type="match status" value="1"/>
</dbReference>
<dbReference type="RefSeq" id="WP_028283446.1">
    <property type="nucleotide sequence ID" value="NZ_CAXBHU010000009.1"/>
</dbReference>
<dbReference type="SUPFAM" id="SSF88946">
    <property type="entry name" value="Sigma2 domain of RNA polymerase sigma factors"/>
    <property type="match status" value="1"/>
</dbReference>
<dbReference type="InterPro" id="IPR014284">
    <property type="entry name" value="RNA_pol_sigma-70_dom"/>
</dbReference>
<dbReference type="Pfam" id="PF04542">
    <property type="entry name" value="Sigma70_r2"/>
    <property type="match status" value="1"/>
</dbReference>
<dbReference type="PIRSF" id="PIRSF000770">
    <property type="entry name" value="RNA_pol_sigma-SigE/K"/>
    <property type="match status" value="1"/>
</dbReference>
<evidence type="ECO:0000259" key="8">
    <source>
        <dbReference type="Pfam" id="PF04545"/>
    </source>
</evidence>
<protein>
    <submittedName>
        <fullName evidence="9">RNA polymerase sigma factor RpoD/SigA</fullName>
    </submittedName>
</protein>
<name>A0ABR8M1F0_9FLAO</name>
<evidence type="ECO:0000256" key="2">
    <source>
        <dbReference type="ARBA" id="ARBA00023082"/>
    </source>
</evidence>
<keyword evidence="1" id="KW-0805">Transcription regulation</keyword>
<dbReference type="Pfam" id="PF04545">
    <property type="entry name" value="Sigma70_r4"/>
    <property type="match status" value="1"/>
</dbReference>
<evidence type="ECO:0000256" key="1">
    <source>
        <dbReference type="ARBA" id="ARBA00023015"/>
    </source>
</evidence>
<dbReference type="Pfam" id="PF00140">
    <property type="entry name" value="Sigma70_r1_2"/>
    <property type="match status" value="1"/>
</dbReference>
<evidence type="ECO:0000259" key="5">
    <source>
        <dbReference type="Pfam" id="PF00140"/>
    </source>
</evidence>
<organism evidence="9 10">
    <name type="scientific">Olleya marilimosa</name>
    <dbReference type="NCBI Taxonomy" id="272164"/>
    <lineage>
        <taxon>Bacteria</taxon>
        <taxon>Pseudomonadati</taxon>
        <taxon>Bacteroidota</taxon>
        <taxon>Flavobacteriia</taxon>
        <taxon>Flavobacteriales</taxon>
        <taxon>Flavobacteriaceae</taxon>
    </lineage>
</organism>
<dbReference type="InterPro" id="IPR050239">
    <property type="entry name" value="Sigma-70_RNA_pol_init_factors"/>
</dbReference>
<dbReference type="CDD" id="cd06171">
    <property type="entry name" value="Sigma70_r4"/>
    <property type="match status" value="1"/>
</dbReference>
<evidence type="ECO:0000256" key="4">
    <source>
        <dbReference type="ARBA" id="ARBA00023163"/>
    </source>
</evidence>
<evidence type="ECO:0000259" key="6">
    <source>
        <dbReference type="Pfam" id="PF04539"/>
    </source>
</evidence>
<dbReference type="Gene3D" id="1.10.10.10">
    <property type="entry name" value="Winged helix-like DNA-binding domain superfamily/Winged helix DNA-binding domain"/>
    <property type="match status" value="2"/>
</dbReference>
<dbReference type="InterPro" id="IPR013324">
    <property type="entry name" value="RNA_pol_sigma_r3/r4-like"/>
</dbReference>
<dbReference type="InterPro" id="IPR009042">
    <property type="entry name" value="RNA_pol_sigma70_r1_2"/>
</dbReference>